<dbReference type="PANTHER" id="PTHR11562:SF17">
    <property type="entry name" value="RE54080P-RELATED"/>
    <property type="match status" value="1"/>
</dbReference>
<dbReference type="PANTHER" id="PTHR11562">
    <property type="entry name" value="CATION EFFLUX PROTEIN/ ZINC TRANSPORTER"/>
    <property type="match status" value="1"/>
</dbReference>
<evidence type="ECO:0000256" key="7">
    <source>
        <dbReference type="ARBA" id="ARBA00023136"/>
    </source>
</evidence>
<dbReference type="Pfam" id="PF16916">
    <property type="entry name" value="ZT_dimer"/>
    <property type="match status" value="1"/>
</dbReference>
<evidence type="ECO:0000256" key="8">
    <source>
        <dbReference type="SAM" id="MobiDB-lite"/>
    </source>
</evidence>
<protein>
    <submittedName>
        <fullName evidence="12">Cobalt-zinc-cadmium efflux system protein</fullName>
    </submittedName>
</protein>
<feature type="domain" description="Cation efflux protein cytoplasmic" evidence="11">
    <location>
        <begin position="229"/>
        <end position="302"/>
    </location>
</feature>
<feature type="transmembrane region" description="Helical" evidence="9">
    <location>
        <begin position="99"/>
        <end position="118"/>
    </location>
</feature>
<proteinExistence type="inferred from homology"/>
<reference evidence="12 13" key="1">
    <citation type="submission" date="2021-01" db="EMBL/GenBank/DDBJ databases">
        <title>Genomic Encyclopedia of Type Strains, Phase IV (KMG-IV): sequencing the most valuable type-strain genomes for metagenomic binning, comparative biology and taxonomic classification.</title>
        <authorList>
            <person name="Goeker M."/>
        </authorList>
    </citation>
    <scope>NUCLEOTIDE SEQUENCE [LARGE SCALE GENOMIC DNA]</scope>
    <source>
        <strain evidence="12 13">DSM 105453</strain>
    </source>
</reference>
<dbReference type="RefSeq" id="WP_408021895.1">
    <property type="nucleotide sequence ID" value="NZ_JAFBFH010000002.1"/>
</dbReference>
<evidence type="ECO:0000313" key="12">
    <source>
        <dbReference type="EMBL" id="MBM7713561.1"/>
    </source>
</evidence>
<feature type="compositionally biased region" description="Polar residues" evidence="8">
    <location>
        <begin position="1"/>
        <end position="13"/>
    </location>
</feature>
<evidence type="ECO:0000313" key="13">
    <source>
        <dbReference type="Proteomes" id="UP000823485"/>
    </source>
</evidence>
<keyword evidence="5 9" id="KW-1133">Transmembrane helix</keyword>
<feature type="region of interest" description="Disordered" evidence="8">
    <location>
        <begin position="1"/>
        <end position="26"/>
    </location>
</feature>
<comment type="subcellular location">
    <subcellularLocation>
        <location evidence="1">Membrane</location>
        <topology evidence="1">Multi-pass membrane protein</topology>
    </subcellularLocation>
</comment>
<feature type="transmembrane region" description="Helical" evidence="9">
    <location>
        <begin position="58"/>
        <end position="79"/>
    </location>
</feature>
<dbReference type="SUPFAM" id="SSF160240">
    <property type="entry name" value="Cation efflux protein cytoplasmic domain-like"/>
    <property type="match status" value="1"/>
</dbReference>
<feature type="transmembrane region" description="Helical" evidence="9">
    <location>
        <begin position="31"/>
        <end position="52"/>
    </location>
</feature>
<name>A0ABS2R1Q1_9BACI</name>
<keyword evidence="7 9" id="KW-0472">Membrane</keyword>
<dbReference type="InterPro" id="IPR036837">
    <property type="entry name" value="Cation_efflux_CTD_sf"/>
</dbReference>
<evidence type="ECO:0000259" key="11">
    <source>
        <dbReference type="Pfam" id="PF16916"/>
    </source>
</evidence>
<dbReference type="EMBL" id="JAFBFH010000002">
    <property type="protein sequence ID" value="MBM7713561.1"/>
    <property type="molecule type" value="Genomic_DNA"/>
</dbReference>
<evidence type="ECO:0000259" key="10">
    <source>
        <dbReference type="Pfam" id="PF01545"/>
    </source>
</evidence>
<keyword evidence="3" id="KW-0813">Transport</keyword>
<evidence type="ECO:0000256" key="3">
    <source>
        <dbReference type="ARBA" id="ARBA00022448"/>
    </source>
</evidence>
<evidence type="ECO:0000256" key="5">
    <source>
        <dbReference type="ARBA" id="ARBA00022989"/>
    </source>
</evidence>
<sequence>MQHSQNARESGNQKSRDGQVQHQHSPSNKKALGWTFWIITTYMIIEVIGGIYTNSLALLSDAGHMLSDAVALGLSYLAIKFGEKQATLTKTFGYKRFEILAAFLNGLTLVVISIYIFYEAFQRFSNPPEVMSSGMLMIATIGLIVNIIAALILMKSDRKENLNVRSAFLHVLGDLLGSVGAIVAALLMIFFGWGLADPIASLLVAILIIISGWRVTKDSYHILMEGTPTNIDVLELKKALLEVNQVEEVHDLHVWSITSSYPALSCHLIVESQADHDQVLMEAKRILQHDFHIKHSTIQVNKKGSRSMEDYHYH</sequence>
<keyword evidence="4 9" id="KW-0812">Transmembrane</keyword>
<evidence type="ECO:0000256" key="6">
    <source>
        <dbReference type="ARBA" id="ARBA00023065"/>
    </source>
</evidence>
<keyword evidence="6" id="KW-0406">Ion transport</keyword>
<gene>
    <name evidence="12" type="ORF">JOC94_000529</name>
</gene>
<comment type="similarity">
    <text evidence="2">Belongs to the cation diffusion facilitator (CDF) transporter (TC 2.A.4) family. SLC30A subfamily.</text>
</comment>
<evidence type="ECO:0000256" key="4">
    <source>
        <dbReference type="ARBA" id="ARBA00022692"/>
    </source>
</evidence>
<dbReference type="Gene3D" id="1.20.1510.10">
    <property type="entry name" value="Cation efflux protein transmembrane domain"/>
    <property type="match status" value="1"/>
</dbReference>
<dbReference type="InterPro" id="IPR050681">
    <property type="entry name" value="CDF/SLC30A"/>
</dbReference>
<feature type="transmembrane region" description="Helical" evidence="9">
    <location>
        <begin position="199"/>
        <end position="216"/>
    </location>
</feature>
<dbReference type="NCBIfam" id="TIGR01297">
    <property type="entry name" value="CDF"/>
    <property type="match status" value="1"/>
</dbReference>
<comment type="caution">
    <text evidence="12">The sequence shown here is derived from an EMBL/GenBank/DDBJ whole genome shotgun (WGS) entry which is preliminary data.</text>
</comment>
<dbReference type="InterPro" id="IPR058533">
    <property type="entry name" value="Cation_efflux_TM"/>
</dbReference>
<dbReference type="InterPro" id="IPR027469">
    <property type="entry name" value="Cation_efflux_TMD_sf"/>
</dbReference>
<keyword evidence="13" id="KW-1185">Reference proteome</keyword>
<feature type="transmembrane region" description="Helical" evidence="9">
    <location>
        <begin position="166"/>
        <end position="193"/>
    </location>
</feature>
<accession>A0ABS2R1Q1</accession>
<evidence type="ECO:0000256" key="1">
    <source>
        <dbReference type="ARBA" id="ARBA00004141"/>
    </source>
</evidence>
<dbReference type="InterPro" id="IPR027470">
    <property type="entry name" value="Cation_efflux_CTD"/>
</dbReference>
<dbReference type="SUPFAM" id="SSF161111">
    <property type="entry name" value="Cation efflux protein transmembrane domain-like"/>
    <property type="match status" value="1"/>
</dbReference>
<dbReference type="InterPro" id="IPR002524">
    <property type="entry name" value="Cation_efflux"/>
</dbReference>
<evidence type="ECO:0000256" key="2">
    <source>
        <dbReference type="ARBA" id="ARBA00008873"/>
    </source>
</evidence>
<dbReference type="Pfam" id="PF01545">
    <property type="entry name" value="Cation_efflux"/>
    <property type="match status" value="1"/>
</dbReference>
<organism evidence="12 13">
    <name type="scientific">Siminovitchia thermophila</name>
    <dbReference type="NCBI Taxonomy" id="1245522"/>
    <lineage>
        <taxon>Bacteria</taxon>
        <taxon>Bacillati</taxon>
        <taxon>Bacillota</taxon>
        <taxon>Bacilli</taxon>
        <taxon>Bacillales</taxon>
        <taxon>Bacillaceae</taxon>
        <taxon>Siminovitchia</taxon>
    </lineage>
</organism>
<evidence type="ECO:0000256" key="9">
    <source>
        <dbReference type="SAM" id="Phobius"/>
    </source>
</evidence>
<feature type="transmembrane region" description="Helical" evidence="9">
    <location>
        <begin position="130"/>
        <end position="154"/>
    </location>
</feature>
<dbReference type="Proteomes" id="UP000823485">
    <property type="component" value="Unassembled WGS sequence"/>
</dbReference>
<feature type="domain" description="Cation efflux protein transmembrane" evidence="10">
    <location>
        <begin position="36"/>
        <end position="224"/>
    </location>
</feature>